<evidence type="ECO:0000313" key="10">
    <source>
        <dbReference type="EMBL" id="KAF6019392.1"/>
    </source>
</evidence>
<dbReference type="InterPro" id="IPR001680">
    <property type="entry name" value="WD40_rpt"/>
</dbReference>
<reference evidence="10" key="1">
    <citation type="submission" date="2020-06" db="EMBL/GenBank/DDBJ databases">
        <title>Draft genome of Bugula neritina, a colonial animal packing powerful symbionts and potential medicines.</title>
        <authorList>
            <person name="Rayko M."/>
        </authorList>
    </citation>
    <scope>NUCLEOTIDE SEQUENCE [LARGE SCALE GENOMIC DNA]</scope>
    <source>
        <strain evidence="10">Kwan_BN1</strain>
    </source>
</reference>
<dbReference type="SUPFAM" id="SSF50978">
    <property type="entry name" value="WD40 repeat-like"/>
    <property type="match status" value="1"/>
</dbReference>
<evidence type="ECO:0000256" key="3">
    <source>
        <dbReference type="ARBA" id="ARBA00022574"/>
    </source>
</evidence>
<dbReference type="OrthoDB" id="10264753at2759"/>
<evidence type="ECO:0000256" key="7">
    <source>
        <dbReference type="PROSITE-ProRule" id="PRU00221"/>
    </source>
</evidence>
<dbReference type="PANTHER" id="PTHR45625">
    <property type="entry name" value="PEPTIDYL-PROLYL CIS-TRANS ISOMERASE-RELATED"/>
    <property type="match status" value="1"/>
</dbReference>
<dbReference type="EMBL" id="VXIV02003233">
    <property type="protein sequence ID" value="KAF6019392.1"/>
    <property type="molecule type" value="Genomic_DNA"/>
</dbReference>
<dbReference type="InterPro" id="IPR002130">
    <property type="entry name" value="Cyclophilin-type_PPIase_dom"/>
</dbReference>
<dbReference type="Proteomes" id="UP000593567">
    <property type="component" value="Unassembled WGS sequence"/>
</dbReference>
<proteinExistence type="predicted"/>
<sequence>MEAPAKRKLSGSDSPTKGPDEGNDLVKQKKTLDDEGEEFCGPTIDMAETKKKIKVLAHEQLYLENLPSSSTYERSYMHRDIITHCVGTKSNFLITASADGHIKFWKKTSERSGSGLFITLNLYVVVLAHEQLYLENLPSSSTYERSYMHRDIITHCVGTKSNFLITASADGHIKFWKKTSEEGLVFVKHFRTHLEPIVDLSASPGGELCCSISTDKTLKIFDVTNFDMINMIRLEFSPFSVCWIFSTGDAIEAVAVYDVAISVDSSGQIQYWGGPKQDYKMPKCVRYESAMETDLFTFVMSKDKIYDVSFSPNGKKFAVSSSDKKVRLFNFLTGKVIKVIDETLQQYTELQQMTQQIPVMEFGRRVAVERELTKSDQLRLANLVWDESGNFLLYGTLLGVKVVNLHTNKVSLMLGKVENIRFLHLVLLQGMVKKFVSASVEMQASDNPLLAAPTNDPMLFCTGYKRNRFYIFSRRDAYTGDDVDRDILNEKPTKEELVSQTQEASSVHLAHSAVIHTSMGDIHLTLFPTECPKTVENFTVHCRNGYYNQHIIHRVIKGFMIQTGDPGGNGTGGESIWGREFEDEFHPTLRHDRPYTLSMANAGPNTNGSQFFITVAPTPWLDNKHTVFGRVVRGMEIVSKISNVKTNPKNDKPHDDITIINIKAK</sequence>
<evidence type="ECO:0000259" key="9">
    <source>
        <dbReference type="PROSITE" id="PS50072"/>
    </source>
</evidence>
<keyword evidence="5" id="KW-0697">Rotamase</keyword>
<accession>A0A7J7IZQ1</accession>
<dbReference type="InterPro" id="IPR029000">
    <property type="entry name" value="Cyclophilin-like_dom_sf"/>
</dbReference>
<keyword evidence="6" id="KW-0413">Isomerase</keyword>
<gene>
    <name evidence="10" type="ORF">EB796_022282</name>
</gene>
<dbReference type="Gene3D" id="2.130.10.10">
    <property type="entry name" value="YVTN repeat-like/Quinoprotein amine dehydrogenase"/>
    <property type="match status" value="2"/>
</dbReference>
<dbReference type="CDD" id="cd01927">
    <property type="entry name" value="cyclophilin_WD40"/>
    <property type="match status" value="1"/>
</dbReference>
<evidence type="ECO:0000256" key="5">
    <source>
        <dbReference type="ARBA" id="ARBA00023110"/>
    </source>
</evidence>
<feature type="compositionally biased region" description="Basic and acidic residues" evidence="8">
    <location>
        <begin position="18"/>
        <end position="33"/>
    </location>
</feature>
<dbReference type="EC" id="5.2.1.8" evidence="2"/>
<name>A0A7J7IZQ1_BUGNE</name>
<dbReference type="SUPFAM" id="SSF50891">
    <property type="entry name" value="Cyclophilin-like"/>
    <property type="match status" value="1"/>
</dbReference>
<evidence type="ECO:0000256" key="1">
    <source>
        <dbReference type="ARBA" id="ARBA00000971"/>
    </source>
</evidence>
<evidence type="ECO:0000313" key="11">
    <source>
        <dbReference type="Proteomes" id="UP000593567"/>
    </source>
</evidence>
<dbReference type="PRINTS" id="PR00153">
    <property type="entry name" value="CSAPPISMRASE"/>
</dbReference>
<keyword evidence="4" id="KW-0677">Repeat</keyword>
<dbReference type="SMART" id="SM00320">
    <property type="entry name" value="WD40"/>
    <property type="match status" value="4"/>
</dbReference>
<dbReference type="GO" id="GO:0005634">
    <property type="term" value="C:nucleus"/>
    <property type="evidence" value="ECO:0007669"/>
    <property type="project" value="UniProtKB-ARBA"/>
</dbReference>
<feature type="domain" description="PPIase cyclophilin-type" evidence="9">
    <location>
        <begin position="509"/>
        <end position="664"/>
    </location>
</feature>
<dbReference type="PANTHER" id="PTHR45625:SF4">
    <property type="entry name" value="PEPTIDYLPROLYL ISOMERASE DOMAIN AND WD REPEAT-CONTAINING PROTEIN 1"/>
    <property type="match status" value="1"/>
</dbReference>
<feature type="repeat" description="WD" evidence="7">
    <location>
        <begin position="298"/>
        <end position="339"/>
    </location>
</feature>
<dbReference type="AlphaFoldDB" id="A0A7J7IZQ1"/>
<dbReference type="FunFam" id="2.40.100.10:FF:000003">
    <property type="entry name" value="Peptidylprolyl isomerase domain and WD repeat-containing 1"/>
    <property type="match status" value="1"/>
</dbReference>
<dbReference type="Gene3D" id="2.40.100.10">
    <property type="entry name" value="Cyclophilin-like"/>
    <property type="match status" value="1"/>
</dbReference>
<comment type="catalytic activity">
    <reaction evidence="1">
        <text>[protein]-peptidylproline (omega=180) = [protein]-peptidylproline (omega=0)</text>
        <dbReference type="Rhea" id="RHEA:16237"/>
        <dbReference type="Rhea" id="RHEA-COMP:10747"/>
        <dbReference type="Rhea" id="RHEA-COMP:10748"/>
        <dbReference type="ChEBI" id="CHEBI:83833"/>
        <dbReference type="ChEBI" id="CHEBI:83834"/>
        <dbReference type="EC" id="5.2.1.8"/>
    </reaction>
</comment>
<dbReference type="Pfam" id="PF00400">
    <property type="entry name" value="WD40"/>
    <property type="match status" value="4"/>
</dbReference>
<keyword evidence="3 7" id="KW-0853">WD repeat</keyword>
<dbReference type="PROSITE" id="PS50072">
    <property type="entry name" value="CSA_PPIASE_2"/>
    <property type="match status" value="1"/>
</dbReference>
<keyword evidence="11" id="KW-1185">Reference proteome</keyword>
<dbReference type="GO" id="GO:0003755">
    <property type="term" value="F:peptidyl-prolyl cis-trans isomerase activity"/>
    <property type="evidence" value="ECO:0007669"/>
    <property type="project" value="UniProtKB-KW"/>
</dbReference>
<dbReference type="InterPro" id="IPR036322">
    <property type="entry name" value="WD40_repeat_dom_sf"/>
</dbReference>
<evidence type="ECO:0000256" key="2">
    <source>
        <dbReference type="ARBA" id="ARBA00013194"/>
    </source>
</evidence>
<protein>
    <recommendedName>
        <fullName evidence="2">peptidylprolyl isomerase</fullName>
        <ecNumber evidence="2">5.2.1.8</ecNumber>
    </recommendedName>
</protein>
<evidence type="ECO:0000256" key="8">
    <source>
        <dbReference type="SAM" id="MobiDB-lite"/>
    </source>
</evidence>
<organism evidence="10 11">
    <name type="scientific">Bugula neritina</name>
    <name type="common">Brown bryozoan</name>
    <name type="synonym">Sertularia neritina</name>
    <dbReference type="NCBI Taxonomy" id="10212"/>
    <lineage>
        <taxon>Eukaryota</taxon>
        <taxon>Metazoa</taxon>
        <taxon>Spiralia</taxon>
        <taxon>Lophotrochozoa</taxon>
        <taxon>Bryozoa</taxon>
        <taxon>Gymnolaemata</taxon>
        <taxon>Cheilostomatida</taxon>
        <taxon>Flustrina</taxon>
        <taxon>Buguloidea</taxon>
        <taxon>Bugulidae</taxon>
        <taxon>Bugula</taxon>
    </lineage>
</organism>
<evidence type="ECO:0000256" key="4">
    <source>
        <dbReference type="ARBA" id="ARBA00022737"/>
    </source>
</evidence>
<dbReference type="InterPro" id="IPR044666">
    <property type="entry name" value="Cyclophilin_A-like"/>
</dbReference>
<feature type="region of interest" description="Disordered" evidence="8">
    <location>
        <begin position="1"/>
        <end position="40"/>
    </location>
</feature>
<dbReference type="Pfam" id="PF00160">
    <property type="entry name" value="Pro_isomerase"/>
    <property type="match status" value="1"/>
</dbReference>
<dbReference type="PROSITE" id="PS50082">
    <property type="entry name" value="WD_REPEATS_2"/>
    <property type="match status" value="1"/>
</dbReference>
<dbReference type="InterPro" id="IPR015943">
    <property type="entry name" value="WD40/YVTN_repeat-like_dom_sf"/>
</dbReference>
<evidence type="ECO:0000256" key="6">
    <source>
        <dbReference type="ARBA" id="ARBA00023235"/>
    </source>
</evidence>
<comment type="caution">
    <text evidence="10">The sequence shown here is derived from an EMBL/GenBank/DDBJ whole genome shotgun (WGS) entry which is preliminary data.</text>
</comment>